<keyword evidence="3" id="KW-1185">Reference proteome</keyword>
<evidence type="ECO:0000313" key="2">
    <source>
        <dbReference type="EMBL" id="KAJ5323956.1"/>
    </source>
</evidence>
<protein>
    <submittedName>
        <fullName evidence="2">Uncharacterized protein</fullName>
    </submittedName>
</protein>
<feature type="region of interest" description="Disordered" evidence="1">
    <location>
        <begin position="1"/>
        <end position="36"/>
    </location>
</feature>
<sequence>MVGSNIDNNPLDPSILQKRNSLDGNNDKGTQTRKMSDLEIIMDRNVAPAPEAMCAELAHEHALEDLQSSTEHSSAQNPVRGPVYSENYLDHATQYEPRRPED</sequence>
<dbReference type="Proteomes" id="UP001147746">
    <property type="component" value="Unassembled WGS sequence"/>
</dbReference>
<name>A0A9W9U7M6_9EURO</name>
<dbReference type="AlphaFoldDB" id="A0A9W9U7M6"/>
<accession>A0A9W9U7M6</accession>
<feature type="region of interest" description="Disordered" evidence="1">
    <location>
        <begin position="64"/>
        <end position="102"/>
    </location>
</feature>
<feature type="compositionally biased region" description="Polar residues" evidence="1">
    <location>
        <begin position="17"/>
        <end position="33"/>
    </location>
</feature>
<comment type="caution">
    <text evidence="2">The sequence shown here is derived from an EMBL/GenBank/DDBJ whole genome shotgun (WGS) entry which is preliminary data.</text>
</comment>
<gene>
    <name evidence="2" type="ORF">N7476_002556</name>
</gene>
<dbReference type="EMBL" id="JAPZBO010000002">
    <property type="protein sequence ID" value="KAJ5323956.1"/>
    <property type="molecule type" value="Genomic_DNA"/>
</dbReference>
<evidence type="ECO:0000313" key="3">
    <source>
        <dbReference type="Proteomes" id="UP001147746"/>
    </source>
</evidence>
<evidence type="ECO:0000256" key="1">
    <source>
        <dbReference type="SAM" id="MobiDB-lite"/>
    </source>
</evidence>
<proteinExistence type="predicted"/>
<reference evidence="2" key="1">
    <citation type="submission" date="2022-12" db="EMBL/GenBank/DDBJ databases">
        <authorList>
            <person name="Petersen C."/>
        </authorList>
    </citation>
    <scope>NUCLEOTIDE SEQUENCE</scope>
    <source>
        <strain evidence="2">IBT 21472</strain>
    </source>
</reference>
<feature type="compositionally biased region" description="Polar residues" evidence="1">
    <location>
        <begin position="66"/>
        <end position="77"/>
    </location>
</feature>
<organism evidence="2 3">
    <name type="scientific">Penicillium atrosanguineum</name>
    <dbReference type="NCBI Taxonomy" id="1132637"/>
    <lineage>
        <taxon>Eukaryota</taxon>
        <taxon>Fungi</taxon>
        <taxon>Dikarya</taxon>
        <taxon>Ascomycota</taxon>
        <taxon>Pezizomycotina</taxon>
        <taxon>Eurotiomycetes</taxon>
        <taxon>Eurotiomycetidae</taxon>
        <taxon>Eurotiales</taxon>
        <taxon>Aspergillaceae</taxon>
        <taxon>Penicillium</taxon>
    </lineage>
</organism>
<reference evidence="2" key="2">
    <citation type="journal article" date="2023" name="IMA Fungus">
        <title>Comparative genomic study of the Penicillium genus elucidates a diverse pangenome and 15 lateral gene transfer events.</title>
        <authorList>
            <person name="Petersen C."/>
            <person name="Sorensen T."/>
            <person name="Nielsen M.R."/>
            <person name="Sondergaard T.E."/>
            <person name="Sorensen J.L."/>
            <person name="Fitzpatrick D.A."/>
            <person name="Frisvad J.C."/>
            <person name="Nielsen K.L."/>
        </authorList>
    </citation>
    <scope>NUCLEOTIDE SEQUENCE</scope>
    <source>
        <strain evidence="2">IBT 21472</strain>
    </source>
</reference>